<dbReference type="Pfam" id="PF04820">
    <property type="entry name" value="Trp_halogenase"/>
    <property type="match status" value="1"/>
</dbReference>
<dbReference type="Proteomes" id="UP000226525">
    <property type="component" value="Unassembled WGS sequence"/>
</dbReference>
<keyword evidence="2" id="KW-0285">Flavoprotein</keyword>
<dbReference type="SUPFAM" id="SSF51905">
    <property type="entry name" value="FAD/NAD(P)-binding domain"/>
    <property type="match status" value="1"/>
</dbReference>
<reference evidence="5" key="1">
    <citation type="submission" date="2017-09" db="EMBL/GenBank/DDBJ databases">
        <title>The Reconstruction of 2,631 Draft Metagenome-Assembled Genomes from the Global Oceans.</title>
        <authorList>
            <person name="Tully B.J."/>
            <person name="Graham E.D."/>
            <person name="Heidelberg J.F."/>
        </authorList>
    </citation>
    <scope>NUCLEOTIDE SEQUENCE [LARGE SCALE GENOMIC DNA]</scope>
</reference>
<feature type="active site" evidence="1">
    <location>
        <position position="85"/>
    </location>
</feature>
<dbReference type="EMBL" id="NZEX01000155">
    <property type="protein sequence ID" value="MAH64337.1"/>
    <property type="molecule type" value="Genomic_DNA"/>
</dbReference>
<protein>
    <recommendedName>
        <fullName evidence="6">Tryptophan halogenase</fullName>
    </recommendedName>
</protein>
<proteinExistence type="predicted"/>
<evidence type="ECO:0000256" key="3">
    <source>
        <dbReference type="SAM" id="Coils"/>
    </source>
</evidence>
<dbReference type="InterPro" id="IPR033856">
    <property type="entry name" value="Trp_halogen"/>
</dbReference>
<dbReference type="PANTHER" id="PTHR43747:SF4">
    <property type="entry name" value="FLAVIN-DEPENDENT TRYPTOPHAN HALOGENASE"/>
    <property type="match status" value="1"/>
</dbReference>
<evidence type="ECO:0000256" key="2">
    <source>
        <dbReference type="PIRSR" id="PIRSR011396-2"/>
    </source>
</evidence>
<accession>A0A2D6YMC2</accession>
<evidence type="ECO:0000313" key="5">
    <source>
        <dbReference type="Proteomes" id="UP000226525"/>
    </source>
</evidence>
<dbReference type="PANTHER" id="PTHR43747">
    <property type="entry name" value="FAD-BINDING PROTEIN"/>
    <property type="match status" value="1"/>
</dbReference>
<keyword evidence="2" id="KW-0547">Nucleotide-binding</keyword>
<keyword evidence="2" id="KW-0274">FAD</keyword>
<dbReference type="GO" id="GO:0000166">
    <property type="term" value="F:nucleotide binding"/>
    <property type="evidence" value="ECO:0007669"/>
    <property type="project" value="UniProtKB-KW"/>
</dbReference>
<dbReference type="GO" id="GO:0004497">
    <property type="term" value="F:monooxygenase activity"/>
    <property type="evidence" value="ECO:0007669"/>
    <property type="project" value="InterPro"/>
</dbReference>
<dbReference type="InterPro" id="IPR036188">
    <property type="entry name" value="FAD/NAD-bd_sf"/>
</dbReference>
<dbReference type="AlphaFoldDB" id="A0A2D6YMC2"/>
<feature type="binding site" evidence="2">
    <location>
        <position position="192"/>
    </location>
    <ligand>
        <name>FAD</name>
        <dbReference type="ChEBI" id="CHEBI:57692"/>
    </ligand>
</feature>
<dbReference type="InterPro" id="IPR050816">
    <property type="entry name" value="Flavin-dep_Halogenase_NPB"/>
</dbReference>
<organism evidence="4 5">
    <name type="scientific">SAR324 cluster bacterium</name>
    <dbReference type="NCBI Taxonomy" id="2024889"/>
    <lineage>
        <taxon>Bacteria</taxon>
        <taxon>Deltaproteobacteria</taxon>
        <taxon>SAR324 cluster</taxon>
    </lineage>
</organism>
<gene>
    <name evidence="4" type="ORF">CMN54_13010</name>
</gene>
<feature type="binding site" evidence="2">
    <location>
        <begin position="17"/>
        <end position="20"/>
    </location>
    <ligand>
        <name>FAD</name>
        <dbReference type="ChEBI" id="CHEBI:57692"/>
    </ligand>
</feature>
<dbReference type="InterPro" id="IPR006905">
    <property type="entry name" value="Flavin_halogenase"/>
</dbReference>
<feature type="binding site" evidence="2">
    <location>
        <position position="350"/>
    </location>
    <ligand>
        <name>FAD</name>
        <dbReference type="ChEBI" id="CHEBI:57692"/>
    </ligand>
</feature>
<feature type="binding site" evidence="2">
    <location>
        <position position="341"/>
    </location>
    <ligand>
        <name>FAD</name>
        <dbReference type="ChEBI" id="CHEBI:57692"/>
    </ligand>
</feature>
<name>A0A2D6YMC2_9DELT</name>
<comment type="caution">
    <text evidence="4">The sequence shown here is derived from an EMBL/GenBank/DDBJ whole genome shotgun (WGS) entry which is preliminary data.</text>
</comment>
<feature type="binding site" evidence="2">
    <location>
        <position position="354"/>
    </location>
    <ligand>
        <name>FAD</name>
        <dbReference type="ChEBI" id="CHEBI:57692"/>
    </ligand>
</feature>
<evidence type="ECO:0000313" key="4">
    <source>
        <dbReference type="EMBL" id="MAH64337.1"/>
    </source>
</evidence>
<dbReference type="Gene3D" id="3.50.50.60">
    <property type="entry name" value="FAD/NAD(P)-binding domain"/>
    <property type="match status" value="1"/>
</dbReference>
<feature type="coiled-coil region" evidence="3">
    <location>
        <begin position="470"/>
        <end position="501"/>
    </location>
</feature>
<feature type="binding site" evidence="2">
    <location>
        <position position="85"/>
    </location>
    <ligand>
        <name>7-chloro-L-tryptophan</name>
        <dbReference type="ChEBI" id="CHEBI:58713"/>
    </ligand>
</feature>
<sequence length="514" mass="58571">MNKNSSSSEKKIVVLGGGTAGWLSAFLLQDYCRKQELSVGVTVIESSKIPMIGVGEGTTAIFKTFLDSFGLEEAEFLRETRGTIKYGIRHKDWRKLGHYYDGPIDDPHFLIPPVGEDGFEYLNSYCVAAGHSVSETHLFQILLSKGLAPVKAKKNQLISNHPFLHAYHIDNALVGQYLLKKSKGIRIVDGVVEEAIRDSETGHILSLKMDDGDLIEGDFFIDCSGFRRILIEKTLGNKWVDYSAELPVNRAMPFFLNHDTAKEIPTYTLAWAQKCGWMWQIPTQNRLGCGYVYCDEYCNPEQAQEEIESVLGHSIEPRQDLRFQVGRLKDSWRHNCVAVGLSAGFLEPLEATSIHSTLVQLILFAKEYLSAGLNGDYSGREDFNQRIAHQFDDFRTFLNIHYVSERRDTPFWEFVHQECLGEESIDRLQQWEKSLPKREHFHGFLSGLPHVETQLYFPVLDGLGLLSQVAARQEMSKRNLKRQAQEELKRLHSKYKEMTKGSLGHREYLLMVSA</sequence>
<keyword evidence="3" id="KW-0175">Coiled coil</keyword>
<evidence type="ECO:0008006" key="6">
    <source>
        <dbReference type="Google" id="ProtNLM"/>
    </source>
</evidence>
<evidence type="ECO:0000256" key="1">
    <source>
        <dbReference type="PIRSR" id="PIRSR011396-1"/>
    </source>
</evidence>
<dbReference type="PIRSF" id="PIRSF011396">
    <property type="entry name" value="Trp_halogenase"/>
    <property type="match status" value="1"/>
</dbReference>